<dbReference type="EMBL" id="JAZHXI010000001">
    <property type="protein sequence ID" value="KAL2076070.1"/>
    <property type="molecule type" value="Genomic_DNA"/>
</dbReference>
<keyword evidence="2" id="KW-1185">Reference proteome</keyword>
<comment type="caution">
    <text evidence="1">The sequence shown here is derived from an EMBL/GenBank/DDBJ whole genome shotgun (WGS) entry which is preliminary data.</text>
</comment>
<reference evidence="1 2" key="1">
    <citation type="journal article" date="2024" name="Commun. Biol.">
        <title>Comparative genomic analysis of thermophilic fungi reveals convergent evolutionary adaptations and gene losses.</title>
        <authorList>
            <person name="Steindorff A.S."/>
            <person name="Aguilar-Pontes M.V."/>
            <person name="Robinson A.J."/>
            <person name="Andreopoulos B."/>
            <person name="LaButti K."/>
            <person name="Kuo A."/>
            <person name="Mondo S."/>
            <person name="Riley R."/>
            <person name="Otillar R."/>
            <person name="Haridas S."/>
            <person name="Lipzen A."/>
            <person name="Grimwood J."/>
            <person name="Schmutz J."/>
            <person name="Clum A."/>
            <person name="Reid I.D."/>
            <person name="Moisan M.C."/>
            <person name="Butler G."/>
            <person name="Nguyen T.T.M."/>
            <person name="Dewar K."/>
            <person name="Conant G."/>
            <person name="Drula E."/>
            <person name="Henrissat B."/>
            <person name="Hansel C."/>
            <person name="Singer S."/>
            <person name="Hutchinson M.I."/>
            <person name="de Vries R.P."/>
            <person name="Natvig D.O."/>
            <person name="Powell A.J."/>
            <person name="Tsang A."/>
            <person name="Grigoriev I.V."/>
        </authorList>
    </citation>
    <scope>NUCLEOTIDE SEQUENCE [LARGE SCALE GENOMIC DNA]</scope>
    <source>
        <strain evidence="1 2">CBS 494.80</strain>
    </source>
</reference>
<proteinExistence type="predicted"/>
<sequence>MQIGNRDWFCGIDSIVVYPSMLSSSQTVLYADRMASLVQGHCFLHVQRLGAAPVHNYLPSPFQAGHSLSSFRDRERAYEDSCRYTTKSRSHIHSLLSLARSCEFSLGMRPRCRGFGFVK</sequence>
<dbReference type="Proteomes" id="UP001595075">
    <property type="component" value="Unassembled WGS sequence"/>
</dbReference>
<gene>
    <name evidence="1" type="ORF">VTL71DRAFT_1013</name>
</gene>
<accession>A0ABR4D1W4</accession>
<evidence type="ECO:0000313" key="2">
    <source>
        <dbReference type="Proteomes" id="UP001595075"/>
    </source>
</evidence>
<evidence type="ECO:0000313" key="1">
    <source>
        <dbReference type="EMBL" id="KAL2076070.1"/>
    </source>
</evidence>
<name>A0ABR4D1W4_9HELO</name>
<protein>
    <submittedName>
        <fullName evidence="1">Uncharacterized protein</fullName>
    </submittedName>
</protein>
<organism evidence="1 2">
    <name type="scientific">Oculimacula yallundae</name>
    <dbReference type="NCBI Taxonomy" id="86028"/>
    <lineage>
        <taxon>Eukaryota</taxon>
        <taxon>Fungi</taxon>
        <taxon>Dikarya</taxon>
        <taxon>Ascomycota</taxon>
        <taxon>Pezizomycotina</taxon>
        <taxon>Leotiomycetes</taxon>
        <taxon>Helotiales</taxon>
        <taxon>Ploettnerulaceae</taxon>
        <taxon>Oculimacula</taxon>
    </lineage>
</organism>